<accession>A0A5A7MXS9</accession>
<keyword evidence="4" id="KW-1185">Reference proteome</keyword>
<dbReference type="SUPFAM" id="SSF82649">
    <property type="entry name" value="SufE/NifU"/>
    <property type="match status" value="1"/>
</dbReference>
<evidence type="ECO:0008006" key="5">
    <source>
        <dbReference type="Google" id="ProtNLM"/>
    </source>
</evidence>
<dbReference type="Proteomes" id="UP000325187">
    <property type="component" value="Unassembled WGS sequence"/>
</dbReference>
<evidence type="ECO:0000313" key="4">
    <source>
        <dbReference type="Proteomes" id="UP000325187"/>
    </source>
</evidence>
<comment type="caution">
    <text evidence="1">The sequence shown here is derived from an EMBL/GenBank/DDBJ whole genome shotgun (WGS) entry which is preliminary data.</text>
</comment>
<protein>
    <recommendedName>
        <fullName evidence="5">Iron-sulfur cluster assembly scaffold protein</fullName>
    </recommendedName>
</protein>
<dbReference type="Gene3D" id="3.90.1010.10">
    <property type="match status" value="1"/>
</dbReference>
<dbReference type="Proteomes" id="UP000322084">
    <property type="component" value="Unassembled WGS sequence"/>
</dbReference>
<dbReference type="EMBL" id="BKCL01000012">
    <property type="protein sequence ID" value="GEQ99034.1"/>
    <property type="molecule type" value="Genomic_DNA"/>
</dbReference>
<gene>
    <name evidence="1" type="ORF">JCM17844_26710</name>
    <name evidence="2" type="ORF">JCM17845_14050</name>
</gene>
<proteinExistence type="predicted"/>
<name>A0A5A7MTV1_9PROT</name>
<accession>A0A5A7MTV1</accession>
<evidence type="ECO:0000313" key="3">
    <source>
        <dbReference type="Proteomes" id="UP000322084"/>
    </source>
</evidence>
<dbReference type="EMBL" id="BKCM01000006">
    <property type="protein sequence ID" value="GER00782.1"/>
    <property type="molecule type" value="Genomic_DNA"/>
</dbReference>
<evidence type="ECO:0000313" key="2">
    <source>
        <dbReference type="EMBL" id="GER00782.1"/>
    </source>
</evidence>
<sequence>MDFARIALISWGMSALYNKDILRLATEIPFTAPLADAQISITRTSRICGSRLRLDAIFDDQGRFLKLGLDVRACALGQATTAIVAPKLIGLDRQSLARAADDFRAMLQENGPPPAPPFEALHILEPVRDHKSRHASVMLIFDAALAALDGWAEKSKGELSADGPSHACVLGEEGGVARS</sequence>
<reference evidence="3 4" key="1">
    <citation type="submission" date="2019-09" db="EMBL/GenBank/DDBJ databases">
        <title>NBRP : Genome information of microbial organism related human and environment.</title>
        <authorList>
            <person name="Hattori M."/>
            <person name="Oshima K."/>
            <person name="Inaba H."/>
            <person name="Suda W."/>
            <person name="Sakamoto M."/>
            <person name="Iino T."/>
            <person name="Kitahara M."/>
            <person name="Oshida Y."/>
            <person name="Iida T."/>
            <person name="Kudo T."/>
            <person name="Itoh T."/>
            <person name="Ohkuma M."/>
        </authorList>
    </citation>
    <scope>NUCLEOTIDE SEQUENCE [LARGE SCALE GENOMIC DNA]</scope>
    <source>
        <strain evidence="1 3">Hi-2</strain>
        <strain evidence="2 4">Mie-1</strain>
    </source>
</reference>
<evidence type="ECO:0000313" key="1">
    <source>
        <dbReference type="EMBL" id="GEQ99034.1"/>
    </source>
</evidence>
<organism evidence="1 3">
    <name type="scientific">Iodidimonas gelatinilytica</name>
    <dbReference type="NCBI Taxonomy" id="1236966"/>
    <lineage>
        <taxon>Bacteria</taxon>
        <taxon>Pseudomonadati</taxon>
        <taxon>Pseudomonadota</taxon>
        <taxon>Alphaproteobacteria</taxon>
        <taxon>Iodidimonadales</taxon>
        <taxon>Iodidimonadaceae</taxon>
        <taxon>Iodidimonas</taxon>
    </lineage>
</organism>
<dbReference type="AlphaFoldDB" id="A0A5A7MTV1"/>